<evidence type="ECO:0000313" key="4">
    <source>
        <dbReference type="Proteomes" id="UP001165667"/>
    </source>
</evidence>
<evidence type="ECO:0000313" key="3">
    <source>
        <dbReference type="EMBL" id="MCW6508485.1"/>
    </source>
</evidence>
<evidence type="ECO:0000256" key="1">
    <source>
        <dbReference type="SAM" id="MobiDB-lite"/>
    </source>
</evidence>
<dbReference type="Proteomes" id="UP001165667">
    <property type="component" value="Unassembled WGS sequence"/>
</dbReference>
<dbReference type="EMBL" id="JAMOIM010000006">
    <property type="protein sequence ID" value="MCW6508485.1"/>
    <property type="molecule type" value="Genomic_DNA"/>
</dbReference>
<feature type="compositionally biased region" description="Acidic residues" evidence="1">
    <location>
        <begin position="296"/>
        <end position="313"/>
    </location>
</feature>
<dbReference type="InterPro" id="IPR002931">
    <property type="entry name" value="Transglutaminase-like"/>
</dbReference>
<dbReference type="AlphaFoldDB" id="A0AA41Z143"/>
<feature type="domain" description="Transglutaminase-like" evidence="2">
    <location>
        <begin position="179"/>
        <end position="250"/>
    </location>
</feature>
<proteinExistence type="predicted"/>
<dbReference type="RefSeq" id="WP_282584857.1">
    <property type="nucleotide sequence ID" value="NZ_JAMOIM010000006.1"/>
</dbReference>
<dbReference type="InterPro" id="IPR038765">
    <property type="entry name" value="Papain-like_cys_pep_sf"/>
</dbReference>
<protein>
    <submittedName>
        <fullName evidence="3">Transglutaminase family protein</fullName>
    </submittedName>
</protein>
<dbReference type="Pfam" id="PF08379">
    <property type="entry name" value="Bact_transglu_N"/>
    <property type="match status" value="1"/>
</dbReference>
<reference evidence="3" key="1">
    <citation type="submission" date="2022-05" db="EMBL/GenBank/DDBJ databases">
        <authorList>
            <person name="Pankratov T."/>
        </authorList>
    </citation>
    <scope>NUCLEOTIDE SEQUENCE</scope>
    <source>
        <strain evidence="3">BP6-180914</strain>
    </source>
</reference>
<dbReference type="InterPro" id="IPR013589">
    <property type="entry name" value="Bac_transglu_N"/>
</dbReference>
<comment type="caution">
    <text evidence="3">The sequence shown here is derived from an EMBL/GenBank/DDBJ whole genome shotgun (WGS) entry which is preliminary data.</text>
</comment>
<dbReference type="PANTHER" id="PTHR33490">
    <property type="entry name" value="BLR5614 PROTEIN-RELATED"/>
    <property type="match status" value="1"/>
</dbReference>
<dbReference type="SMART" id="SM00460">
    <property type="entry name" value="TGc"/>
    <property type="match status" value="1"/>
</dbReference>
<organism evidence="3 4">
    <name type="scientific">Lichenifustis flavocetrariae</name>
    <dbReference type="NCBI Taxonomy" id="2949735"/>
    <lineage>
        <taxon>Bacteria</taxon>
        <taxon>Pseudomonadati</taxon>
        <taxon>Pseudomonadota</taxon>
        <taxon>Alphaproteobacteria</taxon>
        <taxon>Hyphomicrobiales</taxon>
        <taxon>Lichenihabitantaceae</taxon>
        <taxon>Lichenifustis</taxon>
    </lineage>
</organism>
<gene>
    <name evidence="3" type="ORF">M8523_10695</name>
</gene>
<keyword evidence="4" id="KW-1185">Reference proteome</keyword>
<evidence type="ECO:0000259" key="2">
    <source>
        <dbReference type="SMART" id="SM00460"/>
    </source>
</evidence>
<dbReference type="PANTHER" id="PTHR33490:SF7">
    <property type="entry name" value="BLR2979 PROTEIN"/>
    <property type="match status" value="1"/>
</dbReference>
<name>A0AA41Z143_9HYPH</name>
<accession>A0AA41Z143</accession>
<feature type="region of interest" description="Disordered" evidence="1">
    <location>
        <begin position="294"/>
        <end position="313"/>
    </location>
</feature>
<dbReference type="Gene3D" id="3.10.620.30">
    <property type="match status" value="1"/>
</dbReference>
<dbReference type="Pfam" id="PF01841">
    <property type="entry name" value="Transglut_core"/>
    <property type="match status" value="1"/>
</dbReference>
<sequence length="313" mass="34208">MRYAVRHVTTYRYGSSVTFAHCTLTLTPRSGQGQVVEDTALTITPRPVAMVRHWSFFGHEVATVQIDTPHRELRIEAASRIKVDRCPVESEVIGSIKENWTETAQAARAMQSLEAEAPSHFLFASALVPLADPVTTYVRESLAPGRSAFEAAAEIMRRIYTDFRYAPEATQVSTPLLEAFERRHGVCQDYAHIMIAGLRGVGLAARYVSGYIRTIPPEGQQRLEGADATHAWIDVWCGSELGWVGFDPTNAILAGNDHIVLATGRDYADVAPVGGVLLGTSNQDIVVNVDVVPLPDETDPEAEPAEPAVNEEV</sequence>
<dbReference type="SUPFAM" id="SSF54001">
    <property type="entry name" value="Cysteine proteinases"/>
    <property type="match status" value="1"/>
</dbReference>